<dbReference type="Proteomes" id="UP000615446">
    <property type="component" value="Unassembled WGS sequence"/>
</dbReference>
<accession>A0A8H3R2Q4</accession>
<proteinExistence type="predicted"/>
<evidence type="ECO:0000313" key="2">
    <source>
        <dbReference type="Proteomes" id="UP000615446"/>
    </source>
</evidence>
<reference evidence="1" key="1">
    <citation type="submission" date="2019-10" db="EMBL/GenBank/DDBJ databases">
        <title>Conservation and host-specific expression of non-tandemly repeated heterogenous ribosome RNA gene in arbuscular mycorrhizal fungi.</title>
        <authorList>
            <person name="Maeda T."/>
            <person name="Kobayashi Y."/>
            <person name="Nakagawa T."/>
            <person name="Ezawa T."/>
            <person name="Yamaguchi K."/>
            <person name="Bino T."/>
            <person name="Nishimoto Y."/>
            <person name="Shigenobu S."/>
            <person name="Kawaguchi M."/>
        </authorList>
    </citation>
    <scope>NUCLEOTIDE SEQUENCE</scope>
    <source>
        <strain evidence="1">HR1</strain>
    </source>
</reference>
<comment type="caution">
    <text evidence="1">The sequence shown here is derived from an EMBL/GenBank/DDBJ whole genome shotgun (WGS) entry which is preliminary data.</text>
</comment>
<organism evidence="1 2">
    <name type="scientific">Rhizophagus clarus</name>
    <dbReference type="NCBI Taxonomy" id="94130"/>
    <lineage>
        <taxon>Eukaryota</taxon>
        <taxon>Fungi</taxon>
        <taxon>Fungi incertae sedis</taxon>
        <taxon>Mucoromycota</taxon>
        <taxon>Glomeromycotina</taxon>
        <taxon>Glomeromycetes</taxon>
        <taxon>Glomerales</taxon>
        <taxon>Glomeraceae</taxon>
        <taxon>Rhizophagus</taxon>
    </lineage>
</organism>
<sequence>MPKKTQDFLKEYNKLNDDDTNDDIDGIDVDEMINDFEQISARLIDNISIFDSNNGNLQEIKQDFYAKHGWALHIVLDAWFTASSFDAVFNLLDPKPKWVIVMSDNGSHYHCSETMALVSKWAEWYNIEYKKWYFLEAGEAKTLIDSHHAQVIIILLYIEKALDDLSGTSTAYLKPNHDQRSQSNVKTIPGISNWFEWSWPTEGSLAGYVCACDLPDFGEMMTFSIMSNTDHWDLRRWFVDKLRDKLNRRNIHFDVIMERDELVNLLKQEIGEESQIGEGLRGDFPKINIDDGKRLTKEVVAALTHFFMVGQRDPSDRYSAKDMLNGLKEMVKNSEITTEVIPSQKTIENWITRFSSLSKKEHAERFLKE</sequence>
<dbReference type="EMBL" id="BLAL01000302">
    <property type="protein sequence ID" value="GET01811.1"/>
    <property type="molecule type" value="Genomic_DNA"/>
</dbReference>
<gene>
    <name evidence="1" type="ORF">RCL2_002820500</name>
</gene>
<protein>
    <submittedName>
        <fullName evidence="1">Uncharacterized protein</fullName>
    </submittedName>
</protein>
<dbReference type="AlphaFoldDB" id="A0A8H3R2Q4"/>
<evidence type="ECO:0000313" key="1">
    <source>
        <dbReference type="EMBL" id="GET01811.1"/>
    </source>
</evidence>
<name>A0A8H3R2Q4_9GLOM</name>
<dbReference type="OrthoDB" id="2417192at2759"/>